<name>A0A4D6E4E7_9CAUD</name>
<keyword evidence="2" id="KW-1185">Reference proteome</keyword>
<proteinExistence type="predicted"/>
<evidence type="ECO:0000313" key="2">
    <source>
        <dbReference type="Proteomes" id="UP000297158"/>
    </source>
</evidence>
<protein>
    <submittedName>
        <fullName evidence="1">Uncharacterized protein</fullName>
    </submittedName>
</protein>
<organism evidence="1 2">
    <name type="scientific">Streptomyces phage RemusLoopin</name>
    <dbReference type="NCBI Taxonomy" id="2562346"/>
    <lineage>
        <taxon>Viruses</taxon>
        <taxon>Duplodnaviria</taxon>
        <taxon>Heunggongvirae</taxon>
        <taxon>Uroviricota</taxon>
        <taxon>Caudoviricetes</taxon>
        <taxon>Colingsworthviridae</taxon>
        <taxon>Sebastisaurusvirus</taxon>
        <taxon>Sebastisaurusvirus remusloopin</taxon>
    </lineage>
</organism>
<dbReference type="EMBL" id="MK686068">
    <property type="protein sequence ID" value="QBZ73361.1"/>
    <property type="molecule type" value="Genomic_DNA"/>
</dbReference>
<gene>
    <name evidence="1" type="primary">47</name>
    <name evidence="1" type="ORF">SEA_REMUSLOOPIN_47</name>
</gene>
<reference evidence="1 2" key="1">
    <citation type="submission" date="2019-03" db="EMBL/GenBank/DDBJ databases">
        <authorList>
            <person name="Ludwig S."/>
            <person name="Saikali A."/>
            <person name="Addai K."/>
            <person name="Agarwal S."/>
            <person name="Ahmad I.M."/>
            <person name="Alumyar Y.S."/>
            <person name="An J."/>
            <person name="Antar T.E."/>
            <person name="Antony V."/>
            <person name="Arvin L.E."/>
            <person name="Atanasoff K.E."/>
            <person name="Ati R."/>
            <person name="Batista A."/>
            <person name="Bembuh M.L."/>
            <person name="Bhardvaj T.B."/>
            <person name="Brown C.J."/>
            <person name="Butt S.T."/>
            <person name="Cahn D."/>
            <person name="Canales I.-I."/>
            <person name="Carr K."/>
            <person name="Chen K.Z."/>
            <person name="Chen M."/>
            <person name="Chigurupati S."/>
            <person name="Chou C."/>
            <person name="Chung C.S."/>
            <person name="Cole S.T."/>
            <person name="Colson C.L."/>
            <person name="Dent D.M."/>
            <person name="Djiogo E.M."/>
            <person name="Domrachev B.M."/>
            <person name="Dwivedi J."/>
            <person name="Ehsani C."/>
            <person name="Essien U.A."/>
            <person name="Fakhar A."/>
            <person name="Flood S.H."/>
            <person name="Furletti G."/>
            <person name="Gebreegziabher M."/>
            <person name="Goralski S.M."/>
            <person name="Gruver-Williams A."/>
            <person name="Guldan M.L."/>
            <person name="Gurung S."/>
            <person name="Heo K."/>
            <person name="John R.A."/>
            <person name="Kabir L."/>
            <person name="Kaira H."/>
            <person name="Kane M.S."/>
            <person name="Karanja M."/>
            <person name="Karley A.N."/>
            <person name="Kelleher J."/>
            <person name="Khan A.M."/>
            <person name="Khan A."/>
            <person name="Kharel S."/>
            <person name="Kidane M."/>
            <person name="Konanur P."/>
            <person name="Kuo N.K."/>
            <person name="Kyaw G."/>
            <person name="Lahijan N."/>
            <person name="Lamm D.N."/>
            <person name="Lance S.V."/>
            <person name="Le C."/>
            <person name="Lee C.H."/>
            <person name="Leka D."/>
            <person name="Li C."/>
            <person name="Lim S.Y."/>
            <person name="Lo J."/>
            <person name="Mahaney V.M."/>
            <person name="Mangukiya A."/>
            <person name="Mani D."/>
            <person name="Mariano P."/>
            <person name="Markward M.L."/>
            <person name="Mbaekwe U."/>
            <person name="Mcgowan H."/>
            <person name="Mcnamara A."/>
            <person name="Mebrahtu S."/>
            <person name="Mohamed A."/>
            <person name="Mohamed M.E."/>
            <person name="Muntaka F."/>
            <person name="Naqvi T."/>
            <person name="Nengel A.M."/>
            <person name="Neupane S."/>
            <person name="Nguyen J."/>
            <person name="Nguyen J."/>
            <person name="Nwoji I.C."/>
            <person name="O'Brien T."/>
            <person name="Okusolubo T.A."/>
            <person name="Paek J."/>
            <person name="Pandithakoralag H."/>
            <person name="Parsa S."/>
            <person name="Perry C."/>
            <person name="Petrie C.R."/>
            <person name="Poteshman G.A."/>
            <person name="Quiros D."/>
            <person name="Rana S."/>
            <person name="Reister J."/>
            <person name="Reyes E."/>
            <person name="Riaz H.S."/>
            <person name="Roach T.L."/>
            <person name="Scalsky R."/>
            <person name="Schultz J.A."/>
            <person name="Scott C.F."/>
            <person name="Sekira M.D."/>
            <person name="Shee C.S."/>
            <person name="Shultz P."/>
            <person name="Siarez J.A."/>
            <person name="Simpson A.L."/>
            <person name="Singh S."/>
            <person name="Smith F.R."/>
            <person name="Smith S.A."/>
            <person name="Sobers S."/>
            <person name="Sobowale A.O."/>
            <person name="Somoza K.A."/>
            <person name="Song M."/>
            <person name="Spence R.N."/>
            <person name="Spruill R.A."/>
            <person name="Subedi A."/>
            <person name="Taj A.B."/>
            <person name="Thomas J."/>
            <person name="Todd J.C."/>
            <person name="Tran T."/>
            <person name="Varghese J."/>
            <person name="Vartanian E."/>
            <person name="Vega A."/>
            <person name="Vong A."/>
            <person name="Wachhaus L.E."/>
            <person name="Walter A.J."/>
            <person name="Wessel M.E."/>
            <person name="Azam A.M."/>
            <person name="Blocker D."/>
            <person name="Naeem N.-U.-A."/>
            <person name="Patel R."/>
            <person name="Shakarov P."/>
            <person name="Xie C.L."/>
            <person name="Zolnerowich N."/>
            <person name="Correa-Mendez M."/>
            <person name="Fabian M."/>
            <person name="Fishbein J."/>
            <person name="Harkles L."/>
            <person name="Reger N."/>
            <person name="Saleh S."/>
            <person name="Erill I."/>
            <person name="Caruso S.M."/>
            <person name="Garlena R.A."/>
            <person name="Russell D.A."/>
            <person name="Pope W.H."/>
            <person name="Jacobs-Sera D."/>
            <person name="Hatfull G.F."/>
        </authorList>
    </citation>
    <scope>NUCLEOTIDE SEQUENCE [LARGE SCALE GENOMIC DNA]</scope>
</reference>
<accession>A0A4D6E4E7</accession>
<dbReference type="Proteomes" id="UP000297158">
    <property type="component" value="Segment"/>
</dbReference>
<evidence type="ECO:0000313" key="1">
    <source>
        <dbReference type="EMBL" id="QBZ73361.1"/>
    </source>
</evidence>
<sequence>MHTAPFTLALTVWVPSRASGSWLPCTLLGSSMTEEFIRSCTELKSVLSAQGRLVARILSAPAAPRYDGFRVWGRRKDSGLLVSGVEWQRSRETRELVVCSAGVWTTCEYVHGVNETTEKLVA</sequence>